<dbReference type="SUPFAM" id="SSF54373">
    <property type="entry name" value="FAD-linked reductases, C-terminal domain"/>
    <property type="match status" value="1"/>
</dbReference>
<evidence type="ECO:0000313" key="4">
    <source>
        <dbReference type="Proteomes" id="UP001050691"/>
    </source>
</evidence>
<dbReference type="GO" id="GO:0005092">
    <property type="term" value="F:GDP-dissociation inhibitor activity"/>
    <property type="evidence" value="ECO:0007669"/>
    <property type="project" value="InterPro"/>
</dbReference>
<name>A0AAV5A4W4_9AGAM</name>
<dbReference type="GO" id="GO:0005968">
    <property type="term" value="C:Rab-protein geranylgeranyltransferase complex"/>
    <property type="evidence" value="ECO:0007669"/>
    <property type="project" value="TreeGrafter"/>
</dbReference>
<keyword evidence="4" id="KW-1185">Reference proteome</keyword>
<accession>A0AAV5A4W4</accession>
<dbReference type="GO" id="GO:0005634">
    <property type="term" value="C:nucleus"/>
    <property type="evidence" value="ECO:0007669"/>
    <property type="project" value="TreeGrafter"/>
</dbReference>
<feature type="region of interest" description="Disordered" evidence="2">
    <location>
        <begin position="478"/>
        <end position="499"/>
    </location>
</feature>
<dbReference type="GO" id="GO:0005829">
    <property type="term" value="C:cytosol"/>
    <property type="evidence" value="ECO:0007669"/>
    <property type="project" value="TreeGrafter"/>
</dbReference>
<reference evidence="3" key="1">
    <citation type="submission" date="2021-10" db="EMBL/GenBank/DDBJ databases">
        <title>De novo Genome Assembly of Clathrus columnatus (Basidiomycota, Fungi) Using Illumina and Nanopore Sequence Data.</title>
        <authorList>
            <person name="Ogiso-Tanaka E."/>
            <person name="Itagaki H."/>
            <person name="Hosoya T."/>
            <person name="Hosaka K."/>
        </authorList>
    </citation>
    <scope>NUCLEOTIDE SEQUENCE</scope>
    <source>
        <strain evidence="3">MO-923</strain>
    </source>
</reference>
<evidence type="ECO:0000256" key="2">
    <source>
        <dbReference type="SAM" id="MobiDB-lite"/>
    </source>
</evidence>
<organism evidence="3 4">
    <name type="scientific">Clathrus columnatus</name>
    <dbReference type="NCBI Taxonomy" id="1419009"/>
    <lineage>
        <taxon>Eukaryota</taxon>
        <taxon>Fungi</taxon>
        <taxon>Dikarya</taxon>
        <taxon>Basidiomycota</taxon>
        <taxon>Agaricomycotina</taxon>
        <taxon>Agaricomycetes</taxon>
        <taxon>Phallomycetidae</taxon>
        <taxon>Phallales</taxon>
        <taxon>Clathraceae</taxon>
        <taxon>Clathrus</taxon>
    </lineage>
</organism>
<comment type="caution">
    <text evidence="3">The sequence shown here is derived from an EMBL/GenBank/DDBJ whole genome shotgun (WGS) entry which is preliminary data.</text>
</comment>
<gene>
    <name evidence="3" type="ORF">Clacol_002014</name>
</gene>
<evidence type="ECO:0000256" key="1">
    <source>
        <dbReference type="ARBA" id="ARBA00005593"/>
    </source>
</evidence>
<dbReference type="Gene3D" id="3.50.50.60">
    <property type="entry name" value="FAD/NAD(P)-binding domain"/>
    <property type="match status" value="2"/>
</dbReference>
<evidence type="ECO:0008006" key="5">
    <source>
        <dbReference type="Google" id="ProtNLM"/>
    </source>
</evidence>
<dbReference type="Proteomes" id="UP001050691">
    <property type="component" value="Unassembled WGS sequence"/>
</dbReference>
<proteinExistence type="inferred from homology"/>
<dbReference type="EMBL" id="BPWL01000002">
    <property type="protein sequence ID" value="GJJ07809.1"/>
    <property type="molecule type" value="Genomic_DNA"/>
</dbReference>
<dbReference type="AlphaFoldDB" id="A0AAV5A4W4"/>
<dbReference type="PRINTS" id="PR00891">
    <property type="entry name" value="RABGDIREP"/>
</dbReference>
<evidence type="ECO:0000313" key="3">
    <source>
        <dbReference type="EMBL" id="GJJ07809.1"/>
    </source>
</evidence>
<sequence length="499" mass="54538">METHFDVLILGTGLTQSITAAALSKAGHTVAHIDLENYYGGDQASLTQEELIDWYKKRPSQNNFISSAELLPFSRSYSISLAPALIPSVGPLIDTIVGSGVSRYGRFKLLDASFVYDSSQTLAFRRVPGSKEDIFRARDISLIDKRKLMRFLQFALSNFENKQEIGENEGTAFDTFLKDKFDLDTISREGIVYALAHCQSGTEPTLSSITRLRDYLRSAGKYGNSPFLIGHYGGLGELAQGFCRACAVNGGVYILGHKILSLKLPDESRSSPAAIELEGVPDTLTADIVIADQRHLLHADTGRPISSEEPVPQCAYAIAILNRPIGVPVSISPEEETKGHPLDTCIVTFSPGSLPTGASAVVVRALQVGEDTLSCPSGKYILYLWTKLLPLPSSMNSSKGLLQPYLDALVQPDAVEFSCFYTIDDVVDGSISGNLLTSSRTLLVPQLPPSWTEMGDVSARSAESLFREVMRLKALADEDEDEVPFWPPVDRTEEDDDEF</sequence>
<dbReference type="PANTHER" id="PTHR11787:SF4">
    <property type="entry name" value="CHM, RAB ESCORT PROTEIN 1"/>
    <property type="match status" value="1"/>
</dbReference>
<dbReference type="InterPro" id="IPR018203">
    <property type="entry name" value="GDP_dissociation_inhibitor"/>
</dbReference>
<dbReference type="GO" id="GO:0007264">
    <property type="term" value="P:small GTPase-mediated signal transduction"/>
    <property type="evidence" value="ECO:0007669"/>
    <property type="project" value="InterPro"/>
</dbReference>
<dbReference type="Gene3D" id="3.30.519.10">
    <property type="entry name" value="Guanine Nucleotide Dissociation Inhibitor, domain 2"/>
    <property type="match status" value="1"/>
</dbReference>
<dbReference type="Pfam" id="PF00996">
    <property type="entry name" value="GDI"/>
    <property type="match status" value="1"/>
</dbReference>
<dbReference type="InterPro" id="IPR036188">
    <property type="entry name" value="FAD/NAD-bd_sf"/>
</dbReference>
<comment type="similarity">
    <text evidence="1">Belongs to the Rab GDI family.</text>
</comment>
<protein>
    <recommendedName>
        <fullName evidence="5">Rab proteins geranylgeranyltransferase</fullName>
    </recommendedName>
</protein>
<dbReference type="SUPFAM" id="SSF51905">
    <property type="entry name" value="FAD/NAD(P)-binding domain"/>
    <property type="match status" value="1"/>
</dbReference>
<dbReference type="GO" id="GO:0016192">
    <property type="term" value="P:vesicle-mediated transport"/>
    <property type="evidence" value="ECO:0007669"/>
    <property type="project" value="TreeGrafter"/>
</dbReference>
<dbReference type="PANTHER" id="PTHR11787">
    <property type="entry name" value="RAB GDP-DISSOCIATION INHIBITOR"/>
    <property type="match status" value="1"/>
</dbReference>